<organism evidence="1 2">
    <name type="scientific">Lipomyces orientalis</name>
    <dbReference type="NCBI Taxonomy" id="1233043"/>
    <lineage>
        <taxon>Eukaryota</taxon>
        <taxon>Fungi</taxon>
        <taxon>Dikarya</taxon>
        <taxon>Ascomycota</taxon>
        <taxon>Saccharomycotina</taxon>
        <taxon>Lipomycetes</taxon>
        <taxon>Lipomycetales</taxon>
        <taxon>Lipomycetaceae</taxon>
        <taxon>Lipomyces</taxon>
    </lineage>
</organism>
<comment type="caution">
    <text evidence="1">The sequence shown here is derived from an EMBL/GenBank/DDBJ whole genome shotgun (WGS) entry which is preliminary data.</text>
</comment>
<dbReference type="EMBL" id="MU970062">
    <property type="protein sequence ID" value="KAK9323406.1"/>
    <property type="molecule type" value="Genomic_DNA"/>
</dbReference>
<evidence type="ECO:0000313" key="2">
    <source>
        <dbReference type="Proteomes" id="UP001489719"/>
    </source>
</evidence>
<reference evidence="2" key="1">
    <citation type="journal article" date="2024" name="Front. Bioeng. Biotechnol.">
        <title>Genome-scale model development and genomic sequencing of the oleaginous clade Lipomyces.</title>
        <authorList>
            <person name="Czajka J.J."/>
            <person name="Han Y."/>
            <person name="Kim J."/>
            <person name="Mondo S.J."/>
            <person name="Hofstad B.A."/>
            <person name="Robles A."/>
            <person name="Haridas S."/>
            <person name="Riley R."/>
            <person name="LaButti K."/>
            <person name="Pangilinan J."/>
            <person name="Andreopoulos W."/>
            <person name="Lipzen A."/>
            <person name="Yan J."/>
            <person name="Wang M."/>
            <person name="Ng V."/>
            <person name="Grigoriev I.V."/>
            <person name="Spatafora J.W."/>
            <person name="Magnuson J.K."/>
            <person name="Baker S.E."/>
            <person name="Pomraning K.R."/>
        </authorList>
    </citation>
    <scope>NUCLEOTIDE SEQUENCE [LARGE SCALE GENOMIC DNA]</scope>
    <source>
        <strain evidence="2">CBS 10300</strain>
    </source>
</reference>
<gene>
    <name evidence="1" type="ORF">V1517DRAFT_320672</name>
</gene>
<accession>A0ACC3TRL1</accession>
<sequence>MAFLHLRKRGNNGTKNRTDVPPTNSSATSLSLTGNNGDKRDARNLATAKLSQDGHGLLPHELSTGTSNNGNTTPPIAGGKHGFQHGEQGQPGRSAHTKSQQYPWAQRPLIGSSYPFPRYGHSTSNSTSQTGNIYLFGGLKGSTAKNDLWVIEADTYNVRQLQTVADLVSPRYGHASELVGNAFIVFGGDTRCPGSKEKMDDNLYFLNTSTYLWSKAIVIGPRPHARYGHTMNIIGSKLYVFGGQFDDIFFNDLYSFDLNTVQGVSAESRWELVTPASDVIPPTRTNHSTVVFNGKLYIFGGTNSTEWYNDTWCFDPVTGTWKQLSCVGYFPKPCEGHKAAIVGDLMYIFGGRSPEGTNQRNLASLKLTTNRWYTFQNMGPAPSARSGHTMSVFGSKIFALGGQPAPGIQEDYSLAYVLDTARIRYPAEETAGKDAAETETDRPAATHSNAVPQDHGKRAPNAPPHDERMVMHGGPRKGPERPYGNESRQRGSPQQRLAASSLEFPRPPIRSPKSNGSPRHQEHYDHMRIARDDYDVHTRGRLNPPGYAARSQQSLPDLRHTRQPPHATRQRPLSPLRDIDGNEIPTRSPQPAPALSTPKPALTNETLAPCTDQNGSESKFMTPSPVQGQKEAGVSPKPTESPIYRQAALSEPPKLDNEISEMERLRRTNKWFEAELLMARQAGYKLCSPSQFAHFELEQATLSKNDARDTIFIQAMLSMKAEIEQVRKNVYMQTSEASLKIAEVEKERDIALKELDNLKKETPETHQLHERSLRDARELERTTDGLVEPTNSSQEQLTRAQTEIETMKVEASLLKEQIADGESAKADLVAARMELQSTQSELESVHGQLDTVQQKLVALEALADGLRVQLNGETKSAELAHGQVAELQKQLDTMHSQNTELVASLAATDTEINGLRLQLKDYESQHDVYAEVEEVKLAIAESARRIDSLEKQADSARAGKASAEQKLKESKSVVADLHIKLESAESQIEELTTQNEELSKEIAASQSAVMARFDKFLAKPSLKNKTGESEMAAMA</sequence>
<proteinExistence type="predicted"/>
<evidence type="ECO:0000313" key="1">
    <source>
        <dbReference type="EMBL" id="KAK9323406.1"/>
    </source>
</evidence>
<name>A0ACC3TRL1_9ASCO</name>
<keyword evidence="2" id="KW-1185">Reference proteome</keyword>
<protein>
    <submittedName>
        <fullName evidence="1">Uncharacterized protein</fullName>
    </submittedName>
</protein>
<dbReference type="Proteomes" id="UP001489719">
    <property type="component" value="Unassembled WGS sequence"/>
</dbReference>